<proteinExistence type="predicted"/>
<gene>
    <name evidence="3" type="ORF">MNBD_IGNAVI01-635</name>
</gene>
<feature type="domain" description="Outer membrane protein beta-barrel" evidence="2">
    <location>
        <begin position="12"/>
        <end position="168"/>
    </location>
</feature>
<evidence type="ECO:0000259" key="2">
    <source>
        <dbReference type="Pfam" id="PF13505"/>
    </source>
</evidence>
<dbReference type="AlphaFoldDB" id="A0A3B1CVK9"/>
<dbReference type="InterPro" id="IPR011250">
    <property type="entry name" value="OMP/PagP_B-barrel"/>
</dbReference>
<evidence type="ECO:0000313" key="3">
    <source>
        <dbReference type="EMBL" id="VAX26690.1"/>
    </source>
</evidence>
<dbReference type="Gene3D" id="2.40.160.20">
    <property type="match status" value="1"/>
</dbReference>
<dbReference type="SUPFAM" id="SSF56925">
    <property type="entry name" value="OMPA-like"/>
    <property type="match status" value="1"/>
</dbReference>
<dbReference type="EMBL" id="UOGD01000353">
    <property type="protein sequence ID" value="VAX26690.1"/>
    <property type="molecule type" value="Genomic_DNA"/>
</dbReference>
<organism evidence="3">
    <name type="scientific">hydrothermal vent metagenome</name>
    <dbReference type="NCBI Taxonomy" id="652676"/>
    <lineage>
        <taxon>unclassified sequences</taxon>
        <taxon>metagenomes</taxon>
        <taxon>ecological metagenomes</taxon>
    </lineage>
</organism>
<evidence type="ECO:0000256" key="1">
    <source>
        <dbReference type="ARBA" id="ARBA00022729"/>
    </source>
</evidence>
<sequence>MKNFLLYVITFSFFLFVAAQAQTIKVGLGGGYTTITSSASTFDSGFHYGGKVVVGLPMIPLYFTANLYNNPLSKEVAGIKHESSFFSTGLGAEFTLLPGPLKPYLAAEFLITSIGESKIGGVTYSESQSKSGLGLGAGVYFTLIPIIDFDLSAHYNMNTLLSSGEDLNSVHIRLNVLISIL</sequence>
<dbReference type="InterPro" id="IPR027385">
    <property type="entry name" value="Beta-barrel_OMP"/>
</dbReference>
<accession>A0A3B1CVK9</accession>
<protein>
    <recommendedName>
        <fullName evidence="2">Outer membrane protein beta-barrel domain-containing protein</fullName>
    </recommendedName>
</protein>
<keyword evidence="1" id="KW-0732">Signal</keyword>
<reference evidence="3" key="1">
    <citation type="submission" date="2018-06" db="EMBL/GenBank/DDBJ databases">
        <authorList>
            <person name="Zhirakovskaya E."/>
        </authorList>
    </citation>
    <scope>NUCLEOTIDE SEQUENCE</scope>
</reference>
<dbReference type="Pfam" id="PF13505">
    <property type="entry name" value="OMP_b-brl"/>
    <property type="match status" value="1"/>
</dbReference>
<name>A0A3B1CVK9_9ZZZZ</name>